<evidence type="ECO:0000313" key="2">
    <source>
        <dbReference type="Proteomes" id="UP000574717"/>
    </source>
</evidence>
<protein>
    <submittedName>
        <fullName evidence="1">Uncharacterized protein</fullName>
    </submittedName>
</protein>
<reference evidence="1 2" key="1">
    <citation type="journal article" date="2020" name="Front. Microbiol.">
        <title>Single-cell genomics of novel Actinobacteria with the Wood-Ljungdahl pathway discovered in a serpentinizing system.</title>
        <authorList>
            <person name="Merino N."/>
            <person name="Kawai M."/>
            <person name="Boyd E.S."/>
            <person name="Colman D.R."/>
            <person name="McGlynn S.E."/>
            <person name="Nealson K.H."/>
            <person name="Kurokawa K."/>
            <person name="Hongoh Y."/>
        </authorList>
    </citation>
    <scope>NUCLEOTIDE SEQUENCE [LARGE SCALE GENOMIC DNA]</scope>
    <source>
        <strain evidence="1 2">S03</strain>
    </source>
</reference>
<evidence type="ECO:0000313" key="1">
    <source>
        <dbReference type="EMBL" id="GFP20384.1"/>
    </source>
</evidence>
<sequence>MIYLSAERAATQPFAAETTTCLTSVHVISPAANTPVLSEPHLKILLGQSVTAIEGNEVVERIKMSDANKKETSLEVSGVFVCLHGNKPIVDFLG</sequence>
<accession>A0A6V8NLY9</accession>
<dbReference type="AlphaFoldDB" id="A0A6V8NLY9"/>
<dbReference type="InterPro" id="IPR036188">
    <property type="entry name" value="FAD/NAD-bd_sf"/>
</dbReference>
<proteinExistence type="predicted"/>
<organism evidence="1 2">
    <name type="scientific">Candidatus Hakubella thermalkaliphila</name>
    <dbReference type="NCBI Taxonomy" id="2754717"/>
    <lineage>
        <taxon>Bacteria</taxon>
        <taxon>Bacillati</taxon>
        <taxon>Actinomycetota</taxon>
        <taxon>Actinomycetota incertae sedis</taxon>
        <taxon>Candidatus Hakubellales</taxon>
        <taxon>Candidatus Hakubellaceae</taxon>
        <taxon>Candidatus Hakubella</taxon>
    </lineage>
</organism>
<dbReference type="EMBL" id="BLRU01000399">
    <property type="protein sequence ID" value="GFP20384.1"/>
    <property type="molecule type" value="Genomic_DNA"/>
</dbReference>
<comment type="caution">
    <text evidence="1">The sequence shown here is derived from an EMBL/GenBank/DDBJ whole genome shotgun (WGS) entry which is preliminary data.</text>
</comment>
<dbReference type="Gene3D" id="3.50.50.60">
    <property type="entry name" value="FAD/NAD(P)-binding domain"/>
    <property type="match status" value="1"/>
</dbReference>
<feature type="non-terminal residue" evidence="1">
    <location>
        <position position="94"/>
    </location>
</feature>
<name>A0A6V8NLY9_9ACTN</name>
<gene>
    <name evidence="1" type="ORF">HKBW3S03_01886</name>
</gene>
<dbReference type="Proteomes" id="UP000574717">
    <property type="component" value="Unassembled WGS sequence"/>
</dbReference>